<organism evidence="2 3">
    <name type="scientific">Nocardia niwae</name>
    <dbReference type="NCBI Taxonomy" id="626084"/>
    <lineage>
        <taxon>Bacteria</taxon>
        <taxon>Bacillati</taxon>
        <taxon>Actinomycetota</taxon>
        <taxon>Actinomycetes</taxon>
        <taxon>Mycobacteriales</taxon>
        <taxon>Nocardiaceae</taxon>
        <taxon>Nocardia</taxon>
    </lineage>
</organism>
<evidence type="ECO:0000313" key="3">
    <source>
        <dbReference type="Proteomes" id="UP001550535"/>
    </source>
</evidence>
<protein>
    <recommendedName>
        <fullName evidence="4">Diacylglycerol O-acyltransferase</fullName>
    </recommendedName>
</protein>
<gene>
    <name evidence="2" type="ORF">ABZ507_11040</name>
</gene>
<dbReference type="EMBL" id="JBEYBR010000022">
    <property type="protein sequence ID" value="MEU2122352.1"/>
    <property type="molecule type" value="Genomic_DNA"/>
</dbReference>
<name>A0ABV2X8Z5_9NOCA</name>
<evidence type="ECO:0000313" key="2">
    <source>
        <dbReference type="EMBL" id="MEU2122352.1"/>
    </source>
</evidence>
<dbReference type="Proteomes" id="UP001550535">
    <property type="component" value="Unassembled WGS sequence"/>
</dbReference>
<proteinExistence type="predicted"/>
<keyword evidence="3" id="KW-1185">Reference proteome</keyword>
<reference evidence="2 3" key="1">
    <citation type="submission" date="2024-06" db="EMBL/GenBank/DDBJ databases">
        <title>The Natural Products Discovery Center: Release of the First 8490 Sequenced Strains for Exploring Actinobacteria Biosynthetic Diversity.</title>
        <authorList>
            <person name="Kalkreuter E."/>
            <person name="Kautsar S.A."/>
            <person name="Yang D."/>
            <person name="Bader C.D."/>
            <person name="Teijaro C.N."/>
            <person name="Fluegel L."/>
            <person name="Davis C.M."/>
            <person name="Simpson J.R."/>
            <person name="Lauterbach L."/>
            <person name="Steele A.D."/>
            <person name="Gui C."/>
            <person name="Meng S."/>
            <person name="Li G."/>
            <person name="Viehrig K."/>
            <person name="Ye F."/>
            <person name="Su P."/>
            <person name="Kiefer A.F."/>
            <person name="Nichols A."/>
            <person name="Cepeda A.J."/>
            <person name="Yan W."/>
            <person name="Fan B."/>
            <person name="Jiang Y."/>
            <person name="Adhikari A."/>
            <person name="Zheng C.-J."/>
            <person name="Schuster L."/>
            <person name="Cowan T.M."/>
            <person name="Smanski M.J."/>
            <person name="Chevrette M.G."/>
            <person name="De Carvalho L.P.S."/>
            <person name="Shen B."/>
        </authorList>
    </citation>
    <scope>NUCLEOTIDE SEQUENCE [LARGE SCALE GENOMIC DNA]</scope>
    <source>
        <strain evidence="2 3">NPDC019434</strain>
    </source>
</reference>
<sequence>MSAMAPQDATMYWLSERTRNDLFLLYCFADRGVPTEELRAAVAERSARIADLRVRLRELPADIDYPRWVRGEFTAEQFVEHGLAERNWAHLLHVLGDLLGTGVDAAVHPWRLHVFRAIADAPGQGGEPALVVVLQISHALADGRRASAIARALFGGTGNHRVEEEGRAGWAVSGEVPAGGDHTTDAVGAASSGGRARSAPSDRTVPVVSAPGEIADPQGGGWTAVAREGDTVSASGSSAEVRNGSALVGRGAVGDAMPASVSSVRGRVGAAAMRVRTLADAMWGSAPAARVLVDSAVGLLRVPARLATTVLRGYQAFRAQQRLAALTEAGELPPPGPGFPPSVLNRGAEQAISRHEARMLVFAADDLRVPGRTVTVVVLTAVSLALARYLADRGEPVGRLGAQVPMALAQATGPRNNYRSLGVDLFVDEPDLRLRADKIAAALADRRVRARHPLLSAQDRVTATVPAFMLRRDVDRYPLDTVPDSIAGHTVVSSVDRGPADLSFGGGAVRFTAGFPALGSVMRLTHGVHGLGDTVTISLHADPAVLPDLDAYAAHLRAALLEARRAGLGSAPA</sequence>
<comment type="caution">
    <text evidence="2">The sequence shown here is derived from an EMBL/GenBank/DDBJ whole genome shotgun (WGS) entry which is preliminary data.</text>
</comment>
<evidence type="ECO:0008006" key="4">
    <source>
        <dbReference type="Google" id="ProtNLM"/>
    </source>
</evidence>
<evidence type="ECO:0000256" key="1">
    <source>
        <dbReference type="SAM" id="MobiDB-lite"/>
    </source>
</evidence>
<dbReference type="RefSeq" id="WP_357804114.1">
    <property type="nucleotide sequence ID" value="NZ_JBEYBM010000007.1"/>
</dbReference>
<feature type="region of interest" description="Disordered" evidence="1">
    <location>
        <begin position="175"/>
        <end position="220"/>
    </location>
</feature>
<accession>A0ABV2X8Z5</accession>
<feature type="compositionally biased region" description="Low complexity" evidence="1">
    <location>
        <begin position="188"/>
        <end position="199"/>
    </location>
</feature>